<evidence type="ECO:0000256" key="1">
    <source>
        <dbReference type="SAM" id="MobiDB-lite"/>
    </source>
</evidence>
<name>A0ABD2AUZ1_VESSQ</name>
<keyword evidence="4" id="KW-1185">Reference proteome</keyword>
<accession>A0ABD2AUZ1</accession>
<evidence type="ECO:0000313" key="3">
    <source>
        <dbReference type="EMBL" id="KAL2724442.1"/>
    </source>
</evidence>
<dbReference type="EMBL" id="JAUDFV010000139">
    <property type="protein sequence ID" value="KAL2724442.1"/>
    <property type="molecule type" value="Genomic_DNA"/>
</dbReference>
<proteinExistence type="predicted"/>
<sequence>MLILALGIVVVAAAVAAAAASRTSRKIDTSTTRESSTINGHTYIVTNHRVKTNTTTDERTNVHQRPSNRF</sequence>
<gene>
    <name evidence="3" type="ORF">V1478_008955</name>
</gene>
<feature type="chain" id="PRO_5044828860" description="Secreted protein" evidence="2">
    <location>
        <begin position="21"/>
        <end position="70"/>
    </location>
</feature>
<evidence type="ECO:0000313" key="4">
    <source>
        <dbReference type="Proteomes" id="UP001607302"/>
    </source>
</evidence>
<keyword evidence="2" id="KW-0732">Signal</keyword>
<reference evidence="3 4" key="1">
    <citation type="journal article" date="2024" name="Ann. Entomol. Soc. Am.">
        <title>Genomic analyses of the southern and eastern yellowjacket wasps (Hymenoptera: Vespidae) reveal evolutionary signatures of social life.</title>
        <authorList>
            <person name="Catto M.A."/>
            <person name="Caine P.B."/>
            <person name="Orr S.E."/>
            <person name="Hunt B.G."/>
            <person name="Goodisman M.A.D."/>
        </authorList>
    </citation>
    <scope>NUCLEOTIDE SEQUENCE [LARGE SCALE GENOMIC DNA]</scope>
    <source>
        <strain evidence="3">233</strain>
        <tissue evidence="3">Head and thorax</tissue>
    </source>
</reference>
<feature type="region of interest" description="Disordered" evidence="1">
    <location>
        <begin position="51"/>
        <end position="70"/>
    </location>
</feature>
<evidence type="ECO:0000256" key="2">
    <source>
        <dbReference type="SAM" id="SignalP"/>
    </source>
</evidence>
<evidence type="ECO:0008006" key="5">
    <source>
        <dbReference type="Google" id="ProtNLM"/>
    </source>
</evidence>
<dbReference type="Proteomes" id="UP001607302">
    <property type="component" value="Unassembled WGS sequence"/>
</dbReference>
<organism evidence="3 4">
    <name type="scientific">Vespula squamosa</name>
    <name type="common">Southern yellow jacket</name>
    <name type="synonym">Wasp</name>
    <dbReference type="NCBI Taxonomy" id="30214"/>
    <lineage>
        <taxon>Eukaryota</taxon>
        <taxon>Metazoa</taxon>
        <taxon>Ecdysozoa</taxon>
        <taxon>Arthropoda</taxon>
        <taxon>Hexapoda</taxon>
        <taxon>Insecta</taxon>
        <taxon>Pterygota</taxon>
        <taxon>Neoptera</taxon>
        <taxon>Endopterygota</taxon>
        <taxon>Hymenoptera</taxon>
        <taxon>Apocrita</taxon>
        <taxon>Aculeata</taxon>
        <taxon>Vespoidea</taxon>
        <taxon>Vespidae</taxon>
        <taxon>Vespinae</taxon>
        <taxon>Vespula</taxon>
    </lineage>
</organism>
<dbReference type="AlphaFoldDB" id="A0ABD2AUZ1"/>
<comment type="caution">
    <text evidence="3">The sequence shown here is derived from an EMBL/GenBank/DDBJ whole genome shotgun (WGS) entry which is preliminary data.</text>
</comment>
<feature type="signal peptide" evidence="2">
    <location>
        <begin position="1"/>
        <end position="20"/>
    </location>
</feature>
<protein>
    <recommendedName>
        <fullName evidence="5">Secreted protein</fullName>
    </recommendedName>
</protein>